<name>A0ABX2C348_9BURK</name>
<proteinExistence type="predicted"/>
<dbReference type="InterPro" id="IPR032345">
    <property type="entry name" value="PnbB"/>
</dbReference>
<dbReference type="Proteomes" id="UP000652198">
    <property type="component" value="Unassembled WGS sequence"/>
</dbReference>
<dbReference type="EMBL" id="WOEY01000135">
    <property type="protein sequence ID" value="NPT46555.1"/>
    <property type="molecule type" value="Genomic_DNA"/>
</dbReference>
<dbReference type="Pfam" id="PF16155">
    <property type="entry name" value="PnbB"/>
    <property type="match status" value="1"/>
</dbReference>
<accession>A0ABX2C348</accession>
<dbReference type="RefSeq" id="WP_172316663.1">
    <property type="nucleotide sequence ID" value="NZ_WOEY01000135.1"/>
</dbReference>
<organism evidence="1 2">
    <name type="scientific">Paraburkholderia solitsugae</name>
    <dbReference type="NCBI Taxonomy" id="2675748"/>
    <lineage>
        <taxon>Bacteria</taxon>
        <taxon>Pseudomonadati</taxon>
        <taxon>Pseudomonadota</taxon>
        <taxon>Betaproteobacteria</taxon>
        <taxon>Burkholderiales</taxon>
        <taxon>Burkholderiaceae</taxon>
        <taxon>Paraburkholderia</taxon>
    </lineage>
</organism>
<sequence length="168" mass="18360">MLPKGENKEAFLTIVHGLCGAIRGMPLDEALATYLNKHYGVGTESFEKLSSLMLLGVEEGWTAYVEIEGAEYRRGRISEPGFDTAGMSVESGLLRDVKGQYHCHTTGEIDMIIPLEPGANFCGAGAGWVVYPPLSEHFPTVQGRALMLFFLPDGKIEYKAPPPSLLDR</sequence>
<evidence type="ECO:0000313" key="1">
    <source>
        <dbReference type="EMBL" id="NPT46555.1"/>
    </source>
</evidence>
<protein>
    <submittedName>
        <fullName evidence="1">DUF4863 family protein</fullName>
    </submittedName>
</protein>
<gene>
    <name evidence="1" type="ORF">GNZ12_35635</name>
</gene>
<reference evidence="1 2" key="1">
    <citation type="submission" date="2019-11" db="EMBL/GenBank/DDBJ databases">
        <title>Metabolism of dissolved organic matter in forest soils.</title>
        <authorList>
            <person name="Cyle K.T."/>
            <person name="Wilhelm R.C."/>
            <person name="Martinez C.E."/>
        </authorList>
    </citation>
    <scope>NUCLEOTIDE SEQUENCE [LARGE SCALE GENOMIC DNA]</scope>
    <source>
        <strain evidence="1 2">1N</strain>
    </source>
</reference>
<comment type="caution">
    <text evidence="1">The sequence shown here is derived from an EMBL/GenBank/DDBJ whole genome shotgun (WGS) entry which is preliminary data.</text>
</comment>
<evidence type="ECO:0000313" key="2">
    <source>
        <dbReference type="Proteomes" id="UP000652198"/>
    </source>
</evidence>
<keyword evidence="2" id="KW-1185">Reference proteome</keyword>